<dbReference type="SUPFAM" id="SSF47598">
    <property type="entry name" value="Ribbon-helix-helix"/>
    <property type="match status" value="1"/>
</dbReference>
<sequence length="75" mass="8903">MAIGVRLPDEQEKEVEKVVEEENYPSKSEFVREALRNELRDRMNKKELQEVKKRKEEDGDLKSHEEVMEEAGLDE</sequence>
<dbReference type="EMBL" id="CP040089">
    <property type="protein sequence ID" value="QGA80927.1"/>
    <property type="molecule type" value="Genomic_DNA"/>
</dbReference>
<dbReference type="GO" id="GO:0006355">
    <property type="term" value="P:regulation of DNA-templated transcription"/>
    <property type="evidence" value="ECO:0007669"/>
    <property type="project" value="InterPro"/>
</dbReference>
<dbReference type="RefSeq" id="WP_153550672.1">
    <property type="nucleotide sequence ID" value="NZ_CP040089.1"/>
</dbReference>
<reference evidence="4" key="1">
    <citation type="submission" date="2019-05" db="EMBL/GenBank/DDBJ databases">
        <title>Candidatus Nanohalobium constans, a novel model system to study the DPANN nano-sized archaea: genomic and physiological characterization of a nanoarchaeon co-cultured with its chitinotrophic host.</title>
        <authorList>
            <person name="La Cono V."/>
            <person name="Arcadi E."/>
            <person name="Crisafi F."/>
            <person name="Denaro R."/>
            <person name="La Spada G."/>
            <person name="Messina E."/>
            <person name="Smedile F."/>
            <person name="Toshchakov S.V."/>
            <person name="Shevchenko M.A."/>
            <person name="Golyshin P.N."/>
            <person name="Golyshina O.V."/>
            <person name="Ferrer M."/>
            <person name="Rohde M."/>
            <person name="Mushegian A."/>
            <person name="Sorokin D.Y."/>
            <person name="Giuliano L."/>
            <person name="Yakimov M.M."/>
        </authorList>
    </citation>
    <scope>NUCLEOTIDE SEQUENCE [LARGE SCALE GENOMIC DNA]</scope>
    <source>
        <strain evidence="4">LC1Nh</strain>
    </source>
</reference>
<dbReference type="AlphaFoldDB" id="A0A5Q0UH28"/>
<dbReference type="InterPro" id="IPR013321">
    <property type="entry name" value="Arc_rbn_hlx_hlx"/>
</dbReference>
<feature type="compositionally biased region" description="Basic and acidic residues" evidence="1">
    <location>
        <begin position="50"/>
        <end position="66"/>
    </location>
</feature>
<name>A0A5Q0UH28_9ARCH</name>
<dbReference type="Pfam" id="PF01402">
    <property type="entry name" value="RHH_1"/>
    <property type="match status" value="1"/>
</dbReference>
<protein>
    <submittedName>
        <fullName evidence="3">Ribbon-helix-helix protein, CopG family</fullName>
    </submittedName>
</protein>
<dbReference type="Proteomes" id="UP000377803">
    <property type="component" value="Chromosome"/>
</dbReference>
<dbReference type="Gene3D" id="1.10.1220.10">
    <property type="entry name" value="Met repressor-like"/>
    <property type="match status" value="1"/>
</dbReference>
<evidence type="ECO:0000313" key="4">
    <source>
        <dbReference type="Proteomes" id="UP000377803"/>
    </source>
</evidence>
<evidence type="ECO:0000256" key="1">
    <source>
        <dbReference type="SAM" id="MobiDB-lite"/>
    </source>
</evidence>
<proteinExistence type="predicted"/>
<feature type="domain" description="Ribbon-helix-helix protein CopG" evidence="2">
    <location>
        <begin position="2"/>
        <end position="40"/>
    </location>
</feature>
<evidence type="ECO:0000313" key="3">
    <source>
        <dbReference type="EMBL" id="QGA80927.1"/>
    </source>
</evidence>
<gene>
    <name evidence="3" type="ORF">LC1Nh_1055</name>
</gene>
<dbReference type="InterPro" id="IPR002145">
    <property type="entry name" value="CopG"/>
</dbReference>
<feature type="region of interest" description="Disordered" evidence="1">
    <location>
        <begin position="50"/>
        <end position="75"/>
    </location>
</feature>
<dbReference type="InterPro" id="IPR010985">
    <property type="entry name" value="Ribbon_hlx_hlx"/>
</dbReference>
<keyword evidence="4" id="KW-1185">Reference proteome</keyword>
<organism evidence="3 4">
    <name type="scientific">Candidatus Nanohalobium constans</name>
    <dbReference type="NCBI Taxonomy" id="2565781"/>
    <lineage>
        <taxon>Archaea</taxon>
        <taxon>Candidatus Nanohalarchaeota</taxon>
        <taxon>Candidatus Nanohalobia</taxon>
        <taxon>Candidatus Nanohalobiales</taxon>
        <taxon>Candidatus Nanohalobiaceae</taxon>
        <taxon>Candidatus Nanohalobium</taxon>
    </lineage>
</organism>
<evidence type="ECO:0000259" key="2">
    <source>
        <dbReference type="Pfam" id="PF01402"/>
    </source>
</evidence>
<dbReference type="KEGG" id="ncon:LC1Nh_1055"/>
<accession>A0A5Q0UH28</accession>
<dbReference type="GeneID" id="42365450"/>